<accession>A0A9P5D209</accession>
<keyword evidence="2" id="KW-0479">Metal-binding</keyword>
<dbReference type="Gene3D" id="4.10.240.10">
    <property type="entry name" value="Zn(2)-C6 fungal-type DNA-binding domain"/>
    <property type="match status" value="1"/>
</dbReference>
<feature type="compositionally biased region" description="Polar residues" evidence="6">
    <location>
        <begin position="710"/>
        <end position="740"/>
    </location>
</feature>
<keyword evidence="3" id="KW-0805">Transcription regulation</keyword>
<dbReference type="GO" id="GO:0005634">
    <property type="term" value="C:nucleus"/>
    <property type="evidence" value="ECO:0007669"/>
    <property type="project" value="UniProtKB-SubCell"/>
</dbReference>
<evidence type="ECO:0000256" key="6">
    <source>
        <dbReference type="SAM" id="MobiDB-lite"/>
    </source>
</evidence>
<dbReference type="SMART" id="SM00906">
    <property type="entry name" value="Fungal_trans"/>
    <property type="match status" value="1"/>
</dbReference>
<dbReference type="GO" id="GO:0000981">
    <property type="term" value="F:DNA-binding transcription factor activity, RNA polymerase II-specific"/>
    <property type="evidence" value="ECO:0007669"/>
    <property type="project" value="InterPro"/>
</dbReference>
<evidence type="ECO:0000256" key="1">
    <source>
        <dbReference type="ARBA" id="ARBA00004123"/>
    </source>
</evidence>
<dbReference type="Pfam" id="PF04082">
    <property type="entry name" value="Fungal_trans"/>
    <property type="match status" value="1"/>
</dbReference>
<feature type="region of interest" description="Disordered" evidence="6">
    <location>
        <begin position="117"/>
        <end position="174"/>
    </location>
</feature>
<dbReference type="Proteomes" id="UP000749293">
    <property type="component" value="Unassembled WGS sequence"/>
</dbReference>
<dbReference type="CDD" id="cd00067">
    <property type="entry name" value="GAL4"/>
    <property type="match status" value="1"/>
</dbReference>
<dbReference type="AlphaFoldDB" id="A0A9P5D209"/>
<feature type="region of interest" description="Disordered" evidence="6">
    <location>
        <begin position="704"/>
        <end position="740"/>
    </location>
</feature>
<protein>
    <submittedName>
        <fullName evidence="8">Fungal trans</fullName>
    </submittedName>
</protein>
<dbReference type="InterPro" id="IPR036864">
    <property type="entry name" value="Zn2-C6_fun-type_DNA-bd_sf"/>
</dbReference>
<feature type="region of interest" description="Disordered" evidence="6">
    <location>
        <begin position="783"/>
        <end position="853"/>
    </location>
</feature>
<dbReference type="InterPro" id="IPR007219">
    <property type="entry name" value="XnlR_reg_dom"/>
</dbReference>
<dbReference type="GO" id="GO:0008270">
    <property type="term" value="F:zinc ion binding"/>
    <property type="evidence" value="ECO:0007669"/>
    <property type="project" value="InterPro"/>
</dbReference>
<dbReference type="RefSeq" id="XP_035319673.1">
    <property type="nucleotide sequence ID" value="XM_035464487.1"/>
</dbReference>
<evidence type="ECO:0000313" key="9">
    <source>
        <dbReference type="Proteomes" id="UP000749293"/>
    </source>
</evidence>
<evidence type="ECO:0000259" key="7">
    <source>
        <dbReference type="SMART" id="SM00906"/>
    </source>
</evidence>
<name>A0A9P5D209_9HYPO</name>
<dbReference type="GeneID" id="55968737"/>
<dbReference type="OrthoDB" id="5297881at2759"/>
<dbReference type="InterPro" id="IPR050815">
    <property type="entry name" value="TF_fung"/>
</dbReference>
<evidence type="ECO:0000256" key="3">
    <source>
        <dbReference type="ARBA" id="ARBA00023015"/>
    </source>
</evidence>
<keyword evidence="9" id="KW-1185">Reference proteome</keyword>
<dbReference type="InterPro" id="IPR001138">
    <property type="entry name" value="Zn2Cys6_DnaBD"/>
</dbReference>
<keyword evidence="5" id="KW-0539">Nucleus</keyword>
<comment type="caution">
    <text evidence="8">The sequence shown here is derived from an EMBL/GenBank/DDBJ whole genome shotgun (WGS) entry which is preliminary data.</text>
</comment>
<dbReference type="EMBL" id="JAANYQ010000014">
    <property type="protein sequence ID" value="KAF4121021.1"/>
    <property type="molecule type" value="Genomic_DNA"/>
</dbReference>
<organism evidence="8 9">
    <name type="scientific">Geosmithia morbida</name>
    <dbReference type="NCBI Taxonomy" id="1094350"/>
    <lineage>
        <taxon>Eukaryota</taxon>
        <taxon>Fungi</taxon>
        <taxon>Dikarya</taxon>
        <taxon>Ascomycota</taxon>
        <taxon>Pezizomycotina</taxon>
        <taxon>Sordariomycetes</taxon>
        <taxon>Hypocreomycetidae</taxon>
        <taxon>Hypocreales</taxon>
        <taxon>Bionectriaceae</taxon>
        <taxon>Geosmithia</taxon>
    </lineage>
</organism>
<gene>
    <name evidence="8" type="ORF">GMORB2_2507</name>
</gene>
<evidence type="ECO:0000256" key="2">
    <source>
        <dbReference type="ARBA" id="ARBA00022723"/>
    </source>
</evidence>
<feature type="domain" description="Xylanolytic transcriptional activator regulatory" evidence="7">
    <location>
        <begin position="299"/>
        <end position="372"/>
    </location>
</feature>
<evidence type="ECO:0000313" key="8">
    <source>
        <dbReference type="EMBL" id="KAF4121021.1"/>
    </source>
</evidence>
<keyword evidence="4" id="KW-0804">Transcription</keyword>
<comment type="subcellular location">
    <subcellularLocation>
        <location evidence="1">Nucleus</location>
    </subcellularLocation>
</comment>
<proteinExistence type="predicted"/>
<feature type="compositionally biased region" description="Basic and acidic residues" evidence="6">
    <location>
        <begin position="135"/>
        <end position="155"/>
    </location>
</feature>
<dbReference type="PANTHER" id="PTHR47338:SF4">
    <property type="entry name" value="ZN(II)2CYS6 TRANSCRIPTION FACTOR (EUROFUNG)"/>
    <property type="match status" value="1"/>
</dbReference>
<dbReference type="GO" id="GO:0006351">
    <property type="term" value="P:DNA-templated transcription"/>
    <property type="evidence" value="ECO:0007669"/>
    <property type="project" value="InterPro"/>
</dbReference>
<dbReference type="PANTHER" id="PTHR47338">
    <property type="entry name" value="ZN(II)2CYS6 TRANSCRIPTION FACTOR (EUROFUNG)-RELATED"/>
    <property type="match status" value="1"/>
</dbReference>
<dbReference type="CDD" id="cd12148">
    <property type="entry name" value="fungal_TF_MHR"/>
    <property type="match status" value="1"/>
</dbReference>
<dbReference type="GO" id="GO:0003677">
    <property type="term" value="F:DNA binding"/>
    <property type="evidence" value="ECO:0007669"/>
    <property type="project" value="InterPro"/>
</dbReference>
<evidence type="ECO:0000256" key="5">
    <source>
        <dbReference type="ARBA" id="ARBA00023242"/>
    </source>
</evidence>
<sequence length="853" mass="94066">MAAIPIPRSQVGIQRLPARRMSSEPRESMNCKSCRKRKVCFPHRLIRTVARESADIVWLCVQIKCNRLRPTCEACQVFQCPCVYGEVRHAVPKKRGPKTDVLDALLKRVDGLEAKLKDKNAHQTTRSTALAGSKRYHDAVESHGRGEPVSKRTATEARLSPGPNEDTPPRSSVGLPLTPHVAGLSADLDSDLPALIPEAVLDTYFARFHAKPYHILDEGSIRRRIQLGQLPDFLEHAIWAVASRSTPHIEGHQAAVKLGEEYAILSRTELDTDEPSIDGLQAALLLVIAFLSAGRGNRAYMLLVTSVGMAMALEMHRETDQSTVAPVEREIRRRLFWSCYLLDRFMACGSKRPSLISDQSIVLRLPSWTTDRSSALIQGDFFQPNSNLQYFHGSGKRAQGSTGMLIDIARILGTTNRYLAAGGVRGDPHFPWHSLSNLSKIRQDLDTWASGTDGVFSSLEALFGQSDSTVLVLSKLIYHLVYCLIYRPFLPTNLAGLMGAAGQHESWQIEATNMCFLHANAIAELVELGKQAGTIEWPAFVGYCICTAGTVHIHGAHYSRQQGGGTISREMAVFNSSSHFLYREMQYLDELRCTWASVQHQRDILQSMYNAHEELVKSSMGNSNTMRYAQSFHLEDFFERYANIDGSKGQNFHFDAAHLNLRDAAVDLITVDTLPVHDLYTPHSTTNDKKDASVQRRDRNALLTIPASVSRLNSQTPNSEPQDMSSGGNTGFSSMIPNLPGNNNTALSPRFNNMMGDSTSYDPMFGTLPTNACGTPAALGWQANDAQQQQQQQQQPEHTDAGAPVSPGTGSATAHDDKDPFLSLLEQLAEDEQRVSNGGPSELDFFLAGGTNP</sequence>
<evidence type="ECO:0000256" key="4">
    <source>
        <dbReference type="ARBA" id="ARBA00023163"/>
    </source>
</evidence>
<reference evidence="8" key="1">
    <citation type="submission" date="2020-03" db="EMBL/GenBank/DDBJ databases">
        <title>Site-based positive gene gene selection in Geosmithia morbida across the United States reveals a broad range of putative effectors and factors for local host and environmental adapation.</title>
        <authorList>
            <person name="Onufrak A."/>
            <person name="Murdoch R.W."/>
            <person name="Gazis R."/>
            <person name="Huff M."/>
            <person name="Staton M."/>
            <person name="Klingeman W."/>
            <person name="Hadziabdic D."/>
        </authorList>
    </citation>
    <scope>NUCLEOTIDE SEQUENCE</scope>
    <source>
        <strain evidence="8">1262</strain>
    </source>
</reference>